<dbReference type="PROSITE" id="PS51007">
    <property type="entry name" value="CYTC"/>
    <property type="match status" value="1"/>
</dbReference>
<keyword evidence="9" id="KW-0575">Peroxidase</keyword>
<evidence type="ECO:0000256" key="7">
    <source>
        <dbReference type="PROSITE-ProRule" id="PRU00433"/>
    </source>
</evidence>
<evidence type="ECO:0000256" key="1">
    <source>
        <dbReference type="ARBA" id="ARBA00004196"/>
    </source>
</evidence>
<dbReference type="Pfam" id="PF03150">
    <property type="entry name" value="CCP_MauG"/>
    <property type="match status" value="1"/>
</dbReference>
<dbReference type="AlphaFoldDB" id="A0A6B0YV57"/>
<dbReference type="InterPro" id="IPR036909">
    <property type="entry name" value="Cyt_c-like_dom_sf"/>
</dbReference>
<evidence type="ECO:0000259" key="8">
    <source>
        <dbReference type="PROSITE" id="PS51007"/>
    </source>
</evidence>
<keyword evidence="6 7" id="KW-0408">Iron</keyword>
<comment type="subcellular location">
    <subcellularLocation>
        <location evidence="1">Cell envelope</location>
    </subcellularLocation>
</comment>
<dbReference type="GO" id="GO:0030313">
    <property type="term" value="C:cell envelope"/>
    <property type="evidence" value="ECO:0007669"/>
    <property type="project" value="UniProtKB-SubCell"/>
</dbReference>
<reference evidence="9" key="1">
    <citation type="submission" date="2019-09" db="EMBL/GenBank/DDBJ databases">
        <title>Characterisation of the sponge microbiome using genome-centric metagenomics.</title>
        <authorList>
            <person name="Engelberts J.P."/>
            <person name="Robbins S.J."/>
            <person name="De Goeij J.M."/>
            <person name="Aranda M."/>
            <person name="Bell S.C."/>
            <person name="Webster N.S."/>
        </authorList>
    </citation>
    <scope>NUCLEOTIDE SEQUENCE</scope>
    <source>
        <strain evidence="9">SB0664_bin_27</strain>
    </source>
</reference>
<dbReference type="InterPro" id="IPR051395">
    <property type="entry name" value="Cytochrome_c_Peroxidase/MauG"/>
</dbReference>
<dbReference type="InterPro" id="IPR004852">
    <property type="entry name" value="Di-haem_cyt_c_peroxidsae"/>
</dbReference>
<dbReference type="GO" id="GO:0046872">
    <property type="term" value="F:metal ion binding"/>
    <property type="evidence" value="ECO:0007669"/>
    <property type="project" value="UniProtKB-KW"/>
</dbReference>
<keyword evidence="5" id="KW-0560">Oxidoreductase</keyword>
<dbReference type="EMBL" id="VXRG01000089">
    <property type="protein sequence ID" value="MXY93879.1"/>
    <property type="molecule type" value="Genomic_DNA"/>
</dbReference>
<keyword evidence="4" id="KW-0732">Signal</keyword>
<dbReference type="GO" id="GO:0009055">
    <property type="term" value="F:electron transfer activity"/>
    <property type="evidence" value="ECO:0007669"/>
    <property type="project" value="InterPro"/>
</dbReference>
<dbReference type="GO" id="GO:0020037">
    <property type="term" value="F:heme binding"/>
    <property type="evidence" value="ECO:0007669"/>
    <property type="project" value="InterPro"/>
</dbReference>
<evidence type="ECO:0000256" key="3">
    <source>
        <dbReference type="ARBA" id="ARBA00022723"/>
    </source>
</evidence>
<dbReference type="PANTHER" id="PTHR30600:SF10">
    <property type="entry name" value="BLL6722 PROTEIN"/>
    <property type="match status" value="1"/>
</dbReference>
<dbReference type="Gene3D" id="1.10.760.10">
    <property type="entry name" value="Cytochrome c-like domain"/>
    <property type="match status" value="2"/>
</dbReference>
<feature type="domain" description="Cytochrome c" evidence="8">
    <location>
        <begin position="286"/>
        <end position="439"/>
    </location>
</feature>
<proteinExistence type="predicted"/>
<dbReference type="PANTHER" id="PTHR30600">
    <property type="entry name" value="CYTOCHROME C PEROXIDASE-RELATED"/>
    <property type="match status" value="1"/>
</dbReference>
<organism evidence="9">
    <name type="scientific">Caldilineaceae bacterium SB0664_bin_27</name>
    <dbReference type="NCBI Taxonomy" id="2605260"/>
    <lineage>
        <taxon>Bacteria</taxon>
        <taxon>Bacillati</taxon>
        <taxon>Chloroflexota</taxon>
        <taxon>Caldilineae</taxon>
        <taxon>Caldilineales</taxon>
        <taxon>Caldilineaceae</taxon>
    </lineage>
</organism>
<evidence type="ECO:0000256" key="2">
    <source>
        <dbReference type="ARBA" id="ARBA00022617"/>
    </source>
</evidence>
<dbReference type="InterPro" id="IPR009056">
    <property type="entry name" value="Cyt_c-like_dom"/>
</dbReference>
<evidence type="ECO:0000313" key="9">
    <source>
        <dbReference type="EMBL" id="MXY93879.1"/>
    </source>
</evidence>
<accession>A0A6B0YV57</accession>
<keyword evidence="2 7" id="KW-0349">Heme</keyword>
<evidence type="ECO:0000256" key="5">
    <source>
        <dbReference type="ARBA" id="ARBA00023002"/>
    </source>
</evidence>
<gene>
    <name evidence="9" type="ORF">F4Y42_10580</name>
</gene>
<sequence>MRRLLVAGASLAFIVLAALVLFSSGLVGAGNIGAAIRDLLGASAGGRGIGFQSGADPAHSWTAAERGIIASLSLDRLPPLPPDPSNAVGDSSDAVALGHALFFDGGLSPDGTVSCSTCHQPQSYFTDGKALANVRDIDTPRHTPTIVGIAYSDWFYWDGRRDSQWAQALAPQEAAIEHGGTRTAHVRYVLENYRSQYEAVFGPGPDFSDASRFPSDAAPVEDGAKLAAWEGMSEADRGAVNRVFANIGKSIAAYSRKILPGRSRFDDYAEAALVNDRERMSELFSAEEAEGLRLFFGDGQCTDCHNGPLFTNGTFHNIGLPLPQGSRFDQGRSLGTFQVVEDVFNCQGEFSDAKEEECVELRFIKLEGEELIGAFKVPGLRNVAETAPYMHNGIFPDLEAVMRHYNHAPPAFPGHSDLVPLAFTEEQSEAVIAFLLTLSAPPDAPAELLRPPVNQ</sequence>
<dbReference type="SUPFAM" id="SSF46626">
    <property type="entry name" value="Cytochrome c"/>
    <property type="match status" value="2"/>
</dbReference>
<comment type="caution">
    <text evidence="9">The sequence shown here is derived from an EMBL/GenBank/DDBJ whole genome shotgun (WGS) entry which is preliminary data.</text>
</comment>
<dbReference type="GO" id="GO:0004130">
    <property type="term" value="F:cytochrome-c peroxidase activity"/>
    <property type="evidence" value="ECO:0007669"/>
    <property type="project" value="TreeGrafter"/>
</dbReference>
<evidence type="ECO:0000256" key="6">
    <source>
        <dbReference type="ARBA" id="ARBA00023004"/>
    </source>
</evidence>
<evidence type="ECO:0000256" key="4">
    <source>
        <dbReference type="ARBA" id="ARBA00022729"/>
    </source>
</evidence>
<protein>
    <submittedName>
        <fullName evidence="9">Cytochrome-c peroxidase</fullName>
    </submittedName>
</protein>
<name>A0A6B0YV57_9CHLR</name>
<keyword evidence="3 7" id="KW-0479">Metal-binding</keyword>